<dbReference type="Pfam" id="PF24929">
    <property type="entry name" value="GlfB_C"/>
    <property type="match status" value="2"/>
</dbReference>
<dbReference type="GO" id="GO:0031267">
    <property type="term" value="F:small GTPase binding"/>
    <property type="evidence" value="ECO:0007669"/>
    <property type="project" value="EnsemblProtists"/>
</dbReference>
<reference evidence="8" key="1">
    <citation type="journal article" date="2011" name="Genome Res.">
        <title>Phylogeny-wide analysis of social amoeba genomes highlights ancient origins for complex intercellular communication.</title>
        <authorList>
            <person name="Heidel A.J."/>
            <person name="Lawal H.M."/>
            <person name="Felder M."/>
            <person name="Schilde C."/>
            <person name="Helps N.R."/>
            <person name="Tunggal B."/>
            <person name="Rivero F."/>
            <person name="John U."/>
            <person name="Schleicher M."/>
            <person name="Eichinger L."/>
            <person name="Platzer M."/>
            <person name="Noegel A.A."/>
            <person name="Schaap P."/>
            <person name="Gloeckner G."/>
        </authorList>
    </citation>
    <scope>NUCLEOTIDE SEQUENCE [LARGE SCALE GENOMIC DNA]</scope>
    <source>
        <strain evidence="8">SH3</strain>
    </source>
</reference>
<dbReference type="PANTHER" id="PTHR23113">
    <property type="entry name" value="GUANINE NUCLEOTIDE EXCHANGE FACTOR"/>
    <property type="match status" value="1"/>
</dbReference>
<dbReference type="InterPro" id="IPR056651">
    <property type="entry name" value="GlfB-like_C"/>
</dbReference>
<dbReference type="PROSITE" id="PS50212">
    <property type="entry name" value="RASGEF_NTER"/>
    <property type="match status" value="1"/>
</dbReference>
<feature type="compositionally biased region" description="Low complexity" evidence="3">
    <location>
        <begin position="339"/>
        <end position="400"/>
    </location>
</feature>
<dbReference type="SMART" id="SM00324">
    <property type="entry name" value="RhoGAP"/>
    <property type="match status" value="1"/>
</dbReference>
<evidence type="ECO:0000313" key="7">
    <source>
        <dbReference type="EMBL" id="EGG23027.1"/>
    </source>
</evidence>
<dbReference type="Pfam" id="PF00618">
    <property type="entry name" value="RasGEF_N"/>
    <property type="match status" value="1"/>
</dbReference>
<dbReference type="Pfam" id="PF00620">
    <property type="entry name" value="RhoGAP"/>
    <property type="match status" value="1"/>
</dbReference>
<dbReference type="InterPro" id="IPR000651">
    <property type="entry name" value="Ras-like_Gua-exchang_fac_N"/>
</dbReference>
<dbReference type="GO" id="GO:0007265">
    <property type="term" value="P:Ras protein signal transduction"/>
    <property type="evidence" value="ECO:0007669"/>
    <property type="project" value="TreeGrafter"/>
</dbReference>
<feature type="compositionally biased region" description="Polar residues" evidence="3">
    <location>
        <begin position="286"/>
        <end position="299"/>
    </location>
</feature>
<dbReference type="InterPro" id="IPR001895">
    <property type="entry name" value="RASGEF_cat_dom"/>
</dbReference>
<dbReference type="Proteomes" id="UP000007797">
    <property type="component" value="Unassembled WGS sequence"/>
</dbReference>
<dbReference type="CDD" id="cd06224">
    <property type="entry name" value="REM"/>
    <property type="match status" value="1"/>
</dbReference>
<dbReference type="GO" id="GO:0051015">
    <property type="term" value="F:actin filament binding"/>
    <property type="evidence" value="ECO:0007669"/>
    <property type="project" value="EnsemblProtists"/>
</dbReference>
<feature type="region of interest" description="Disordered" evidence="3">
    <location>
        <begin position="122"/>
        <end position="195"/>
    </location>
</feature>
<feature type="compositionally biased region" description="Basic and acidic residues" evidence="3">
    <location>
        <begin position="401"/>
        <end position="411"/>
    </location>
</feature>
<dbReference type="CDD" id="cd00159">
    <property type="entry name" value="RhoGAP"/>
    <property type="match status" value="1"/>
</dbReference>
<dbReference type="Gene3D" id="1.20.870.10">
    <property type="entry name" value="Son of sevenless (SoS) protein Chain: S domain 1"/>
    <property type="match status" value="1"/>
</dbReference>
<proteinExistence type="predicted"/>
<dbReference type="PROSITE" id="PS50238">
    <property type="entry name" value="RHOGAP"/>
    <property type="match status" value="1"/>
</dbReference>
<dbReference type="KEGG" id="dfa:DFA_05157"/>
<dbReference type="GO" id="GO:0030837">
    <property type="term" value="P:negative regulation of actin filament polymerization"/>
    <property type="evidence" value="ECO:0007669"/>
    <property type="project" value="EnsemblProtists"/>
</dbReference>
<keyword evidence="8" id="KW-1185">Reference proteome</keyword>
<feature type="domain" description="N-terminal Ras-GEF" evidence="5">
    <location>
        <begin position="731"/>
        <end position="863"/>
    </location>
</feature>
<feature type="compositionally biased region" description="Low complexity" evidence="3">
    <location>
        <begin position="434"/>
        <end position="461"/>
    </location>
</feature>
<evidence type="ECO:0000259" key="4">
    <source>
        <dbReference type="PROSITE" id="PS50009"/>
    </source>
</evidence>
<evidence type="ECO:0000259" key="5">
    <source>
        <dbReference type="PROSITE" id="PS50212"/>
    </source>
</evidence>
<dbReference type="InterPro" id="IPR008936">
    <property type="entry name" value="Rho_GTPase_activation_prot"/>
</dbReference>
<dbReference type="GO" id="GO:0005085">
    <property type="term" value="F:guanyl-nucleotide exchange factor activity"/>
    <property type="evidence" value="ECO:0007669"/>
    <property type="project" value="UniProtKB-KW"/>
</dbReference>
<dbReference type="GO" id="GO:0005886">
    <property type="term" value="C:plasma membrane"/>
    <property type="evidence" value="ECO:0007669"/>
    <property type="project" value="TreeGrafter"/>
</dbReference>
<accession>F4PNH4</accession>
<name>F4PNH4_CACFS</name>
<dbReference type="SMART" id="SM00147">
    <property type="entry name" value="RasGEF"/>
    <property type="match status" value="1"/>
</dbReference>
<dbReference type="GO" id="GO:0046580">
    <property type="term" value="P:negative regulation of Ras protein signal transduction"/>
    <property type="evidence" value="ECO:0007669"/>
    <property type="project" value="EnsemblProtists"/>
</dbReference>
<feature type="compositionally biased region" description="Polar residues" evidence="3">
    <location>
        <begin position="162"/>
        <end position="178"/>
    </location>
</feature>
<evidence type="ECO:0000259" key="6">
    <source>
        <dbReference type="PROSITE" id="PS50238"/>
    </source>
</evidence>
<dbReference type="GO" id="GO:0061118">
    <property type="term" value="P:regulation of positive chemotaxis to cAMP"/>
    <property type="evidence" value="ECO:0007669"/>
    <property type="project" value="EnsemblProtists"/>
</dbReference>
<gene>
    <name evidence="7" type="primary">gflB</name>
    <name evidence="7" type="ORF">DFA_05157</name>
</gene>
<dbReference type="Gene3D" id="1.10.555.10">
    <property type="entry name" value="Rho GTPase activation protein"/>
    <property type="match status" value="1"/>
</dbReference>
<feature type="compositionally biased region" description="Low complexity" evidence="3">
    <location>
        <begin position="1298"/>
        <end position="1321"/>
    </location>
</feature>
<dbReference type="GeneID" id="14874838"/>
<dbReference type="PANTHER" id="PTHR23113:SF368">
    <property type="entry name" value="CELL DIVISION CONTROL PROTEIN 25"/>
    <property type="match status" value="1"/>
</dbReference>
<dbReference type="OrthoDB" id="26687at2759"/>
<evidence type="ECO:0000256" key="3">
    <source>
        <dbReference type="SAM" id="MobiDB-lite"/>
    </source>
</evidence>
<dbReference type="GO" id="GO:1904269">
    <property type="term" value="C:cell leading edge cell cortex"/>
    <property type="evidence" value="ECO:0007669"/>
    <property type="project" value="EnsemblProtists"/>
</dbReference>
<dbReference type="GO" id="GO:0032486">
    <property type="term" value="P:Rap protein signal transduction"/>
    <property type="evidence" value="ECO:0007669"/>
    <property type="project" value="EnsemblProtists"/>
</dbReference>
<dbReference type="InterPro" id="IPR023578">
    <property type="entry name" value="Ras_GEF_dom_sf"/>
</dbReference>
<dbReference type="STRING" id="1054147.F4PNH4"/>
<evidence type="ECO:0000313" key="8">
    <source>
        <dbReference type="Proteomes" id="UP000007797"/>
    </source>
</evidence>
<feature type="region of interest" description="Disordered" evidence="3">
    <location>
        <begin position="1298"/>
        <end position="1323"/>
    </location>
</feature>
<feature type="domain" description="Ras-GEF" evidence="4">
    <location>
        <begin position="890"/>
        <end position="1128"/>
    </location>
</feature>
<dbReference type="RefSeq" id="XP_004360878.1">
    <property type="nucleotide sequence ID" value="XM_004360821.1"/>
</dbReference>
<dbReference type="OMA" id="KLWVDYC"/>
<dbReference type="GO" id="GO:0060097">
    <property type="term" value="P:cytoskeletal rearrangement involved in phagocytosis, engulfment"/>
    <property type="evidence" value="ECO:0007669"/>
    <property type="project" value="EnsemblProtists"/>
</dbReference>
<evidence type="ECO:0000256" key="1">
    <source>
        <dbReference type="ARBA" id="ARBA00022658"/>
    </source>
</evidence>
<dbReference type="SMART" id="SM00229">
    <property type="entry name" value="RasGEFN"/>
    <property type="match status" value="1"/>
</dbReference>
<feature type="region of interest" description="Disordered" evidence="3">
    <location>
        <begin position="208"/>
        <end position="508"/>
    </location>
</feature>
<dbReference type="InterPro" id="IPR000198">
    <property type="entry name" value="RhoGAP_dom"/>
</dbReference>
<dbReference type="GO" id="GO:0008603">
    <property type="term" value="F:cAMP-dependent protein kinase regulator activity"/>
    <property type="evidence" value="ECO:0007669"/>
    <property type="project" value="EnsemblProtists"/>
</dbReference>
<feature type="compositionally biased region" description="Low complexity" evidence="3">
    <location>
        <begin position="307"/>
        <end position="318"/>
    </location>
</feature>
<dbReference type="SUPFAM" id="SSF48350">
    <property type="entry name" value="GTPase activation domain, GAP"/>
    <property type="match status" value="1"/>
</dbReference>
<dbReference type="GO" id="GO:0070687">
    <property type="term" value="C:macropinocytic cup cytoskeleton"/>
    <property type="evidence" value="ECO:0007669"/>
    <property type="project" value="EnsemblProtists"/>
</dbReference>
<protein>
    <submittedName>
        <fullName evidence="7">RasGEF domain-containing protein</fullName>
    </submittedName>
</protein>
<dbReference type="Pfam" id="PF00617">
    <property type="entry name" value="RasGEF"/>
    <property type="match status" value="1"/>
</dbReference>
<feature type="compositionally biased region" description="Acidic residues" evidence="3">
    <location>
        <begin position="246"/>
        <end position="273"/>
    </location>
</feature>
<dbReference type="PROSITE" id="PS50009">
    <property type="entry name" value="RASGEF_CAT"/>
    <property type="match status" value="1"/>
</dbReference>
<evidence type="ECO:0000256" key="2">
    <source>
        <dbReference type="PROSITE-ProRule" id="PRU00168"/>
    </source>
</evidence>
<dbReference type="InterPro" id="IPR008937">
    <property type="entry name" value="Ras-like_GEF"/>
</dbReference>
<dbReference type="Gene3D" id="1.10.840.10">
    <property type="entry name" value="Ras guanine-nucleotide exchange factors catalytic domain"/>
    <property type="match status" value="1"/>
</dbReference>
<sequence length="1419" mass="156972">MDIIVLTYFLFNPIKIMAEVTEGFSALSFWKNVEKKNISTSFKESPGRSAPKKLNFPLLKPPAPEDEASTSVLVKSEWDDQNVTGAFDFWKKKAIEVKEETERYNTRRSYRNTVDLTNILAKSSSDQNLSEKGGDSPKSLDSLSSGGGGSGSSSGSSLSPLITVSPTSNININASPETSPIGDAEQRTGAVSDQLVVDDTNMVRSFRRSRSISCEAIPQVATSTTSTSTTSTVVQPTASTDKQEQDVEESSSSDEESDLSSEESYDESSDDEMDKLHEHEPATPPNADSSSSPVLTSTPADHHDHLSSIQSISQVQEESTYKLDVQSAAVSHPHHDTATPSQPSSTVHTTTTATTPMNIPDQATQQKQQTSSSSAAYLTPHSGSGNNSLSSSPLSSSPLGKDGRPKKDAGKRSIGATLTRTMTKTFGKDANGKPTTSSGSGSSPNSSLNNVQQVLQQQQQQPSNTPKKEKVKLDKQEKERRKQEKRELKKKEREQKKQSKKKNLTKSLSLTDMSKKAITVPESSSVFKVRLTKLVANNNGNLPPFITSAITFLSNSENVDVSYIFMDAHNDPTVKSLRVKAEKEEIDFSTIPNPRIVGGLLRTFFGDLPQPLFNTKFYDDLMEIQDITKPEVKLHDLRSLIWTLSHLRRNLLLLLVTFLMQKYVNSSPTKQATVGILASTFGPVLFRSADPKTASINQIQREETMRLILENNEFLFDQVEKSDLVYANHEGKMIVAEASVDSLVDRATDVYYHFADKYFMLTFFMTHHYFIQPNDLADKLIQLHRESNRAESKKKWKKNRGGKRAEKINEAVKLWVDYCYRELREDKKLAQKILKGFPHLEAQLSSRLTQSRFAFSDILKVPKFHTRTRSASVSDSLLFSGAMSKDPSLVAMEIAEQATVADYDLFVNVRLSDWVRLLQGSVDPTQCPYLANALKKSTTWCQWAMGEIMQVEDKGQRVQVICLLVEIAVYCRELSNYNTCISILNAFNNHHIKRLTQTWEAVPAETRAKITRLSQALAVWTANTTSASGGATQFAQICAQISSACVPHFGTLRAVLQSFDQSMPTKSSDGLRVNVDKLRHVFSAVVDLQRLQQRQYTLKPSKLSIHLQDLQAPTMEELAEMSLVCEPPTTTKKYTAPVDASVAVPDWREQIAKSYAKPVAQTAVGIDLPRLACFFTIGGRPTVTGAGKVADIQANIAALSRLVLGDAAAAEANFESKMSDTLPLTTPPDSDIKRELVKYLDETVGADHPIVSLLKCCNQAIIAPAVIELTLNIAKGIQFMDAAGSWRIEINSNIIKKENNSSSDETNNNENNNENSSNSNNDQTTTYIVRHIKRQKSRSTEAKDHFEFEWSLTLTLDSSCKTIQSFSINIISINFYSDTNPQLKEQITQTLTPYLLTTDCIKEISQAVPAAAPPSSSDV</sequence>
<dbReference type="SUPFAM" id="SSF48366">
    <property type="entry name" value="Ras GEF"/>
    <property type="match status" value="1"/>
</dbReference>
<dbReference type="InterPro" id="IPR036964">
    <property type="entry name" value="RASGEF_cat_dom_sf"/>
</dbReference>
<dbReference type="GO" id="GO:0001965">
    <property type="term" value="F:G-protein alpha-subunit binding"/>
    <property type="evidence" value="ECO:0007669"/>
    <property type="project" value="EnsemblProtists"/>
</dbReference>
<organism evidence="7 8">
    <name type="scientific">Cavenderia fasciculata</name>
    <name type="common">Slime mold</name>
    <name type="synonym">Dictyostelium fasciculatum</name>
    <dbReference type="NCBI Taxonomy" id="261658"/>
    <lineage>
        <taxon>Eukaryota</taxon>
        <taxon>Amoebozoa</taxon>
        <taxon>Evosea</taxon>
        <taxon>Eumycetozoa</taxon>
        <taxon>Dictyostelia</taxon>
        <taxon>Acytosteliales</taxon>
        <taxon>Cavenderiaceae</taxon>
        <taxon>Cavenderia</taxon>
    </lineage>
</organism>
<keyword evidence="1 2" id="KW-0344">Guanine-nucleotide releasing factor</keyword>
<dbReference type="GO" id="GO:1905511">
    <property type="term" value="P:positive regulation of myosin II filament assembly"/>
    <property type="evidence" value="ECO:0007669"/>
    <property type="project" value="EnsemblProtists"/>
</dbReference>
<feature type="compositionally biased region" description="Basic and acidic residues" evidence="3">
    <location>
        <begin position="466"/>
        <end position="497"/>
    </location>
</feature>
<dbReference type="EMBL" id="GL883008">
    <property type="protein sequence ID" value="EGG23027.1"/>
    <property type="molecule type" value="Genomic_DNA"/>
</dbReference>
<feature type="domain" description="Rho-GAP" evidence="6">
    <location>
        <begin position="529"/>
        <end position="716"/>
    </location>
</feature>
<feature type="compositionally biased region" description="Low complexity" evidence="3">
    <location>
        <begin position="218"/>
        <end position="240"/>
    </location>
</feature>